<evidence type="ECO:0000259" key="4">
    <source>
        <dbReference type="Pfam" id="PF01881"/>
    </source>
</evidence>
<dbReference type="PANTHER" id="PTHR36984">
    <property type="entry name" value="CRISPR-ASSOCIATED ENDORIBONUCLEASE CAS6 1"/>
    <property type="match status" value="1"/>
</dbReference>
<dbReference type="GO" id="GO:0016788">
    <property type="term" value="F:hydrolase activity, acting on ester bonds"/>
    <property type="evidence" value="ECO:0007669"/>
    <property type="project" value="InterPro"/>
</dbReference>
<keyword evidence="2" id="KW-0694">RNA-binding</keyword>
<feature type="domain" description="CRISPR associated protein Cas6 C-terminal" evidence="4">
    <location>
        <begin position="110"/>
        <end position="249"/>
    </location>
</feature>
<dbReference type="InterPro" id="IPR045747">
    <property type="entry name" value="CRISPR-assoc_prot_Cas6_N_sf"/>
</dbReference>
<sequence>MRVRIIFKLLNKGAHLPFHHQHILAQYLKGVLLEGGENEYAEYSFFNFSALKGQTKVSRSGLHYYSNLVTLVVSSDSQGFIDYLLEQIFRFKKVDLGELQISPMYTEIEQTPEFADEMKFLCISPIVPIKASFNSQESKRFITPETDEFSDLLYESTLQRLEVTGNYSAEDFVRFKKFQLVPDEAYLQRLREKEKKFARIYSVYNQDVRYEVRGYTLPFKLYAAPEVQEFLFNCGLGNYTYKGFGMLDIANANPIERTERYRFKSADVEA</sequence>
<dbReference type="GeneID" id="99986919"/>
<dbReference type="GO" id="GO:0003723">
    <property type="term" value="F:RNA binding"/>
    <property type="evidence" value="ECO:0007669"/>
    <property type="project" value="UniProtKB-KW"/>
</dbReference>
<gene>
    <name evidence="5" type="ORF">SAMN05216290_2213</name>
</gene>
<dbReference type="GO" id="GO:0051607">
    <property type="term" value="P:defense response to virus"/>
    <property type="evidence" value="ECO:0007669"/>
    <property type="project" value="UniProtKB-KW"/>
</dbReference>
<protein>
    <submittedName>
        <fullName evidence="5">CRISPR-associated endoribonuclease Cas6</fullName>
    </submittedName>
</protein>
<dbReference type="Gene3D" id="3.30.70.1890">
    <property type="match status" value="1"/>
</dbReference>
<dbReference type="OrthoDB" id="976713at2"/>
<evidence type="ECO:0000256" key="1">
    <source>
        <dbReference type="ARBA" id="ARBA00005937"/>
    </source>
</evidence>
<dbReference type="RefSeq" id="WP_090258642.1">
    <property type="nucleotide sequence ID" value="NZ_FOIR01000002.1"/>
</dbReference>
<dbReference type="NCBIfam" id="TIGR01877">
    <property type="entry name" value="cas_cas6"/>
    <property type="match status" value="1"/>
</dbReference>
<keyword evidence="6" id="KW-1185">Reference proteome</keyword>
<dbReference type="PANTHER" id="PTHR36984:SF1">
    <property type="entry name" value="CRISPR-ASSOCIATED ENDORIBONUCLEASE CAS6 1"/>
    <property type="match status" value="1"/>
</dbReference>
<dbReference type="EMBL" id="FOIR01000002">
    <property type="protein sequence ID" value="SEW24766.1"/>
    <property type="molecule type" value="Genomic_DNA"/>
</dbReference>
<dbReference type="InterPro" id="IPR010156">
    <property type="entry name" value="CRISPR-assoc_prot_Cas6"/>
</dbReference>
<dbReference type="Gene3D" id="3.30.70.1900">
    <property type="match status" value="1"/>
</dbReference>
<dbReference type="Proteomes" id="UP000199437">
    <property type="component" value="Unassembled WGS sequence"/>
</dbReference>
<dbReference type="STRING" id="1267423.SAMN05216290_2213"/>
<keyword evidence="3" id="KW-0051">Antiviral defense</keyword>
<reference evidence="6" key="1">
    <citation type="submission" date="2016-10" db="EMBL/GenBank/DDBJ databases">
        <authorList>
            <person name="Varghese N."/>
            <person name="Submissions S."/>
        </authorList>
    </citation>
    <scope>NUCLEOTIDE SEQUENCE [LARGE SCALE GENOMIC DNA]</scope>
    <source>
        <strain evidence="6">CGMCC 1.12402</strain>
    </source>
</reference>
<proteinExistence type="inferred from homology"/>
<dbReference type="InterPro" id="IPR049435">
    <property type="entry name" value="Cas_Cas6_C"/>
</dbReference>
<organism evidence="5 6">
    <name type="scientific">Roseivirga pacifica</name>
    <dbReference type="NCBI Taxonomy" id="1267423"/>
    <lineage>
        <taxon>Bacteria</taxon>
        <taxon>Pseudomonadati</taxon>
        <taxon>Bacteroidota</taxon>
        <taxon>Cytophagia</taxon>
        <taxon>Cytophagales</taxon>
        <taxon>Roseivirgaceae</taxon>
        <taxon>Roseivirga</taxon>
    </lineage>
</organism>
<dbReference type="AlphaFoldDB" id="A0A1I0QCQ6"/>
<dbReference type="Pfam" id="PF01881">
    <property type="entry name" value="Cas_Cas6_C"/>
    <property type="match status" value="1"/>
</dbReference>
<accession>A0A1I0QCQ6</accession>
<comment type="similarity">
    <text evidence="1">Belongs to the CRISPR-associated protein Cas6/Cse3/CasE family.</text>
</comment>
<dbReference type="CDD" id="cd21140">
    <property type="entry name" value="Cas6_I-like"/>
    <property type="match status" value="1"/>
</dbReference>
<evidence type="ECO:0000313" key="5">
    <source>
        <dbReference type="EMBL" id="SEW24766.1"/>
    </source>
</evidence>
<evidence type="ECO:0000313" key="6">
    <source>
        <dbReference type="Proteomes" id="UP000199437"/>
    </source>
</evidence>
<evidence type="ECO:0000256" key="2">
    <source>
        <dbReference type="ARBA" id="ARBA00022884"/>
    </source>
</evidence>
<evidence type="ECO:0000256" key="3">
    <source>
        <dbReference type="ARBA" id="ARBA00023118"/>
    </source>
</evidence>
<name>A0A1I0QCQ6_9BACT</name>